<name>A0A7C9LBF2_9RHOB</name>
<organism evidence="1 2">
    <name type="scientific">Sediminimonas qiaohouensis</name>
    <dbReference type="NCBI Taxonomy" id="552061"/>
    <lineage>
        <taxon>Bacteria</taxon>
        <taxon>Pseudomonadati</taxon>
        <taxon>Pseudomonadota</taxon>
        <taxon>Alphaproteobacteria</taxon>
        <taxon>Rhodobacterales</taxon>
        <taxon>Roseobacteraceae</taxon>
        <taxon>Sediminimonas</taxon>
    </lineage>
</organism>
<dbReference type="SUPFAM" id="SSF159709">
    <property type="entry name" value="PhnH-like"/>
    <property type="match status" value="1"/>
</dbReference>
<comment type="caution">
    <text evidence="1">The sequence shown here is derived from an EMBL/GenBank/DDBJ whole genome shotgun (WGS) entry which is preliminary data.</text>
</comment>
<dbReference type="EMBL" id="VENJ01000014">
    <property type="protein sequence ID" value="MTJ05138.1"/>
    <property type="molecule type" value="Genomic_DNA"/>
</dbReference>
<gene>
    <name evidence="1" type="primary">phnH</name>
    <name evidence="1" type="ORF">FH759_10670</name>
</gene>
<evidence type="ECO:0000313" key="2">
    <source>
        <dbReference type="Proteomes" id="UP000483078"/>
    </source>
</evidence>
<dbReference type="Gene3D" id="3.40.50.11310">
    <property type="entry name" value="Bacterial phosphonate metabolism protein PhnH"/>
    <property type="match status" value="1"/>
</dbReference>
<accession>A0A7C9LBF2</accession>
<dbReference type="GO" id="GO:0016829">
    <property type="term" value="F:lyase activity"/>
    <property type="evidence" value="ECO:0007669"/>
    <property type="project" value="UniProtKB-KW"/>
</dbReference>
<dbReference type="NCBIfam" id="TIGR03292">
    <property type="entry name" value="PhnH_redo"/>
    <property type="match status" value="1"/>
</dbReference>
<sequence length="190" mass="19942">MQETTLEGGFADAPRDAAHAFRACMNAMARPGRIETLRGATPPAPLSQAAGTLLLTLCDADTPVHLAGAHDCNAVRQWLAFHTGAPLAHARTDATFAIGVWDALLPLSDYPIGTARYPDRSATLVVEMDSLTATDARLTGPGIADSAALSLPDIAALRANHALFPQGLDFYFTAGEHLAALPRSTNVEDA</sequence>
<dbReference type="PIRSF" id="PIRSF020680">
    <property type="entry name" value="PhnH"/>
    <property type="match status" value="1"/>
</dbReference>
<protein>
    <submittedName>
        <fullName evidence="1">Phosphonate C-P lyase system protein PhnH</fullName>
    </submittedName>
</protein>
<reference evidence="1 2" key="1">
    <citation type="submission" date="2019-06" db="EMBL/GenBank/DDBJ databases">
        <title>Enrichment of Autotrophic Halophilic Microorganisms from Red Sea Brine Pool Using Microbial Electrosynthesis System.</title>
        <authorList>
            <person name="Alqahtani M.F."/>
            <person name="Bajracharya S."/>
            <person name="Katuri K.P."/>
            <person name="Ali M."/>
            <person name="Saikaly P.E."/>
        </authorList>
    </citation>
    <scope>NUCLEOTIDE SEQUENCE [LARGE SCALE GENOMIC DNA]</scope>
    <source>
        <strain evidence="1">MES6</strain>
    </source>
</reference>
<keyword evidence="1" id="KW-0456">Lyase</keyword>
<evidence type="ECO:0000313" key="1">
    <source>
        <dbReference type="EMBL" id="MTJ05138.1"/>
    </source>
</evidence>
<dbReference type="RefSeq" id="WP_273249970.1">
    <property type="nucleotide sequence ID" value="NZ_VENJ01000014.1"/>
</dbReference>
<dbReference type="InterPro" id="IPR008772">
    <property type="entry name" value="Phosphonate_metab_PhnH"/>
</dbReference>
<dbReference type="InterPro" id="IPR038058">
    <property type="entry name" value="PhnH-like_sp"/>
</dbReference>
<dbReference type="Pfam" id="PF05845">
    <property type="entry name" value="PhnH"/>
    <property type="match status" value="1"/>
</dbReference>
<dbReference type="AlphaFoldDB" id="A0A7C9LBF2"/>
<proteinExistence type="predicted"/>
<dbReference type="GO" id="GO:0019634">
    <property type="term" value="P:organic phosphonate metabolic process"/>
    <property type="evidence" value="ECO:0007669"/>
    <property type="project" value="InterPro"/>
</dbReference>
<dbReference type="Proteomes" id="UP000483078">
    <property type="component" value="Unassembled WGS sequence"/>
</dbReference>